<dbReference type="SUPFAM" id="SSF158832">
    <property type="entry name" value="Tex N-terminal region-like"/>
    <property type="match status" value="1"/>
</dbReference>
<dbReference type="HOGENOM" id="CLU_009833_0_2_9"/>
<dbReference type="InterPro" id="IPR023323">
    <property type="entry name" value="Tex-like_dom_sf"/>
</dbReference>
<dbReference type="RefSeq" id="WP_006060180.1">
    <property type="nucleotide sequence ID" value="NZ_GG657561.1"/>
</dbReference>
<dbReference type="GO" id="GO:0003735">
    <property type="term" value="F:structural constituent of ribosome"/>
    <property type="evidence" value="ECO:0007669"/>
    <property type="project" value="TreeGrafter"/>
</dbReference>
<dbReference type="CDD" id="cd05685">
    <property type="entry name" value="S1_Tex"/>
    <property type="match status" value="1"/>
</dbReference>
<dbReference type="FunFam" id="1.10.10.650:FF:000001">
    <property type="entry name" value="S1 RNA-binding domain 1"/>
    <property type="match status" value="1"/>
</dbReference>
<dbReference type="InterPro" id="IPR037027">
    <property type="entry name" value="YqgF/RNaseH-like_dom_sf"/>
</dbReference>
<reference evidence="2 3" key="1">
    <citation type="submission" date="2008-12" db="EMBL/GenBank/DDBJ databases">
        <authorList>
            <person name="Fulton L."/>
            <person name="Clifton S."/>
            <person name="Fulton B."/>
            <person name="Xu J."/>
            <person name="Minx P."/>
            <person name="Pepin K.H."/>
            <person name="Johnson M."/>
            <person name="Bhonagiri V."/>
            <person name="Nash W.E."/>
            <person name="Mardis E.R."/>
            <person name="Wilson R.K."/>
        </authorList>
    </citation>
    <scope>NUCLEOTIDE SEQUENCE [LARGE SCALE GENOMIC DNA]</scope>
    <source>
        <strain evidence="2 3">DSM 12042</strain>
    </source>
</reference>
<dbReference type="eggNOG" id="COG2183">
    <property type="taxonomic scope" value="Bacteria"/>
</dbReference>
<proteinExistence type="predicted"/>
<dbReference type="Proteomes" id="UP000005950">
    <property type="component" value="Unassembled WGS sequence"/>
</dbReference>
<dbReference type="SUPFAM" id="SSF53098">
    <property type="entry name" value="Ribonuclease H-like"/>
    <property type="match status" value="1"/>
</dbReference>
<sequence>MNMETEQLIQPVAASLNVEPSQVRNTLKLLEEGNTVPFIARYRKEMTKGLDEEQILFIQQQVQYLSNLEKRKEDVLRIIETQGKLTEELRQQVLACTKLSQVDDIYRPYQQKRKTRATDAAAKGLTPLADWIAFCPRSGDPALQAEKYLNDQIPTVEEALQGAKDILAERISDQAKLRWKIKEQIEKYGFILCKEKKKHEDENKVYKMYYDYKEKISTLANHRVMAIDRAEKEKVITVTLDYNQTFLINYAIRGVTHDRTTVCQSLIEEAAQDGLKRLAFPSVEREVRGELSEKAQAQSIEIFSMNVERLLLQPPLEGKMILGVDPAFRTGCKLAVIDSTGKMLKIDVFYPHPPVNKKAEAKAKLLSILKEYPIEVIAIGNGTASRETESFIAEIIQKENLNVDYTLVSEAGASVYSASELARKEFPDLHVEQRSAVSIARRILDPLSELIKIDPKSIGVGQYQHDLPAKALNERLDFAILKSVNRVGVDVNTASSELLCHVSGLTKASANAIVTYRNEHGRFENRRQLLEVPKLGAKSFQQAAGFLRIHDGEEPLDQTPIHPESYQAAHRLCQLFGISQLGSDECREKLSQLNLEKTAEQLDTDVYTLQDMIEAISQPLRDYREQFDGPMLRHDVLTLEDLHPGDELEGVVRNVVDFGAFVDIGLHEDGLVHVSKMVQGRISHPSEVVSIGDILKVWVYGIDAERHRVQLTMIDPHH</sequence>
<comment type="caution">
    <text evidence="2">The sequence shown here is derived from an EMBL/GenBank/DDBJ whole genome shotgun (WGS) entry which is preliminary data.</text>
</comment>
<feature type="domain" description="S1 motif" evidence="1">
    <location>
        <begin position="645"/>
        <end position="714"/>
    </location>
</feature>
<dbReference type="InterPro" id="IPR044146">
    <property type="entry name" value="S1_Tex"/>
</dbReference>
<dbReference type="InterPro" id="IPR055179">
    <property type="entry name" value="Tex-like_central_region"/>
</dbReference>
<dbReference type="Gene3D" id="3.30.420.140">
    <property type="entry name" value="YqgF/RNase H-like domain"/>
    <property type="match status" value="1"/>
</dbReference>
<dbReference type="InterPro" id="IPR012337">
    <property type="entry name" value="RNaseH-like_sf"/>
</dbReference>
<dbReference type="SMART" id="SM00316">
    <property type="entry name" value="S1"/>
    <property type="match status" value="1"/>
</dbReference>
<evidence type="ECO:0000259" key="1">
    <source>
        <dbReference type="PROSITE" id="PS50126"/>
    </source>
</evidence>
<dbReference type="GO" id="GO:0005737">
    <property type="term" value="C:cytoplasm"/>
    <property type="evidence" value="ECO:0007669"/>
    <property type="project" value="UniProtKB-ARBA"/>
</dbReference>
<dbReference type="InterPro" id="IPR012340">
    <property type="entry name" value="NA-bd_OB-fold"/>
</dbReference>
<dbReference type="STRING" id="545696.HOLDEFILI_03015"/>
<dbReference type="GO" id="GO:0006139">
    <property type="term" value="P:nucleobase-containing compound metabolic process"/>
    <property type="evidence" value="ECO:0007669"/>
    <property type="project" value="InterPro"/>
</dbReference>
<dbReference type="Pfam" id="PF09371">
    <property type="entry name" value="Tex_N"/>
    <property type="match status" value="1"/>
</dbReference>
<dbReference type="SMART" id="SM00732">
    <property type="entry name" value="YqgFc"/>
    <property type="match status" value="1"/>
</dbReference>
<dbReference type="InterPro" id="IPR041692">
    <property type="entry name" value="HHH_9"/>
</dbReference>
<dbReference type="Pfam" id="PF17674">
    <property type="entry name" value="HHH_9"/>
    <property type="match status" value="1"/>
</dbReference>
<dbReference type="Pfam" id="PF12836">
    <property type="entry name" value="HHH_3"/>
    <property type="match status" value="1"/>
</dbReference>
<dbReference type="GO" id="GO:0006412">
    <property type="term" value="P:translation"/>
    <property type="evidence" value="ECO:0007669"/>
    <property type="project" value="TreeGrafter"/>
</dbReference>
<dbReference type="InterPro" id="IPR006641">
    <property type="entry name" value="YqgF/RNaseH-like_dom"/>
</dbReference>
<evidence type="ECO:0000313" key="2">
    <source>
        <dbReference type="EMBL" id="EEF66816.1"/>
    </source>
</evidence>
<organism evidence="2 3">
    <name type="scientific">Holdemania filiformis DSM 12042</name>
    <dbReference type="NCBI Taxonomy" id="545696"/>
    <lineage>
        <taxon>Bacteria</taxon>
        <taxon>Bacillati</taxon>
        <taxon>Bacillota</taxon>
        <taxon>Erysipelotrichia</taxon>
        <taxon>Erysipelotrichales</taxon>
        <taxon>Erysipelotrichaceae</taxon>
        <taxon>Holdemania</taxon>
    </lineage>
</organism>
<dbReference type="PANTHER" id="PTHR10724">
    <property type="entry name" value="30S RIBOSOMAL PROTEIN S1"/>
    <property type="match status" value="1"/>
</dbReference>
<gene>
    <name evidence="2" type="ORF">HOLDEFILI_03015</name>
</gene>
<dbReference type="InterPro" id="IPR018974">
    <property type="entry name" value="Tex-like_N"/>
</dbReference>
<dbReference type="FunFam" id="2.40.50.140:FF:000051">
    <property type="entry name" value="RNA-binding transcriptional accessory protein"/>
    <property type="match status" value="1"/>
</dbReference>
<dbReference type="Gene3D" id="1.10.10.650">
    <property type="entry name" value="RuvA domain 2-like"/>
    <property type="match status" value="1"/>
</dbReference>
<dbReference type="Gene3D" id="1.10.150.310">
    <property type="entry name" value="Tex RuvX-like domain-like"/>
    <property type="match status" value="1"/>
</dbReference>
<dbReference type="Pfam" id="PF22706">
    <property type="entry name" value="Tex_central_region"/>
    <property type="match status" value="1"/>
</dbReference>
<name>B9YB08_9FIRM</name>
<dbReference type="GO" id="GO:0003729">
    <property type="term" value="F:mRNA binding"/>
    <property type="evidence" value="ECO:0007669"/>
    <property type="project" value="UniProtKB-ARBA"/>
</dbReference>
<dbReference type="PANTHER" id="PTHR10724:SF10">
    <property type="entry name" value="S1 RNA-BINDING DOMAIN-CONTAINING PROTEIN 1"/>
    <property type="match status" value="1"/>
</dbReference>
<dbReference type="Pfam" id="PF16921">
    <property type="entry name" value="Tex_YqgF"/>
    <property type="match status" value="1"/>
</dbReference>
<dbReference type="InterPro" id="IPR010994">
    <property type="entry name" value="RuvA_2-like"/>
</dbReference>
<dbReference type="EMBL" id="ACCF01000192">
    <property type="protein sequence ID" value="EEF66816.1"/>
    <property type="molecule type" value="Genomic_DNA"/>
</dbReference>
<dbReference type="PROSITE" id="PS50126">
    <property type="entry name" value="S1"/>
    <property type="match status" value="1"/>
</dbReference>
<dbReference type="Gene3D" id="2.40.50.140">
    <property type="entry name" value="Nucleic acid-binding proteins"/>
    <property type="match status" value="1"/>
</dbReference>
<dbReference type="AlphaFoldDB" id="B9YB08"/>
<dbReference type="FunFam" id="1.10.150.310:FF:000001">
    <property type="entry name" value="RNA-binding transcriptional accessory protein"/>
    <property type="match status" value="1"/>
</dbReference>
<dbReference type="Pfam" id="PF00575">
    <property type="entry name" value="S1"/>
    <property type="match status" value="1"/>
</dbReference>
<dbReference type="Gene3D" id="1.10.3500.10">
    <property type="entry name" value="Tex N-terminal region-like"/>
    <property type="match status" value="1"/>
</dbReference>
<dbReference type="FunFam" id="3.30.420.140:FF:000001">
    <property type="entry name" value="RNA-binding transcriptional accessory protein"/>
    <property type="match status" value="1"/>
</dbReference>
<reference evidence="2 3" key="2">
    <citation type="submission" date="2009-02" db="EMBL/GenBank/DDBJ databases">
        <title>Draft genome sequence of Holdemania filiformis DSM 12042.</title>
        <authorList>
            <person name="Sudarsanam P."/>
            <person name="Ley R."/>
            <person name="Guruge J."/>
            <person name="Turnbaugh P.J."/>
            <person name="Mahowald M."/>
            <person name="Liep D."/>
            <person name="Gordon J."/>
        </authorList>
    </citation>
    <scope>NUCLEOTIDE SEQUENCE [LARGE SCALE GENOMIC DNA]</scope>
    <source>
        <strain evidence="2 3">DSM 12042</strain>
    </source>
</reference>
<dbReference type="InterPro" id="IPR032639">
    <property type="entry name" value="Tex_YqgF"/>
</dbReference>
<dbReference type="InterPro" id="IPR023319">
    <property type="entry name" value="Tex-like_HTH_dom_sf"/>
</dbReference>
<dbReference type="InterPro" id="IPR050437">
    <property type="entry name" value="Ribos_protein_bS1-like"/>
</dbReference>
<dbReference type="InterPro" id="IPR003029">
    <property type="entry name" value="S1_domain"/>
</dbReference>
<dbReference type="SUPFAM" id="SSF47781">
    <property type="entry name" value="RuvA domain 2-like"/>
    <property type="match status" value="2"/>
</dbReference>
<protein>
    <submittedName>
        <fullName evidence="2">Tex-like protein N-terminal domain protein</fullName>
    </submittedName>
</protein>
<evidence type="ECO:0000313" key="3">
    <source>
        <dbReference type="Proteomes" id="UP000005950"/>
    </source>
</evidence>
<dbReference type="SUPFAM" id="SSF50249">
    <property type="entry name" value="Nucleic acid-binding proteins"/>
    <property type="match status" value="1"/>
</dbReference>
<accession>B9YB08</accession>